<dbReference type="EMBL" id="FLQX01000171">
    <property type="protein sequence ID" value="SBT10168.1"/>
    <property type="molecule type" value="Genomic_DNA"/>
</dbReference>
<protein>
    <submittedName>
        <fullName evidence="1">Uncharacterized protein</fullName>
    </submittedName>
</protein>
<evidence type="ECO:0000313" key="2">
    <source>
        <dbReference type="Proteomes" id="UP000199169"/>
    </source>
</evidence>
<name>A0A1A8Y1B7_9PROT</name>
<dbReference type="AlphaFoldDB" id="A0A1A8Y1B7"/>
<proteinExistence type="predicted"/>
<dbReference type="Proteomes" id="UP000199169">
    <property type="component" value="Unassembled WGS sequence"/>
</dbReference>
<dbReference type="RefSeq" id="WP_186409242.1">
    <property type="nucleotide sequence ID" value="NZ_FLQX01000171.1"/>
</dbReference>
<dbReference type="STRING" id="1860102.ACCAA_90008"/>
<keyword evidence="2" id="KW-1185">Reference proteome</keyword>
<sequence>MTENNTNPILSCDDLSFTARDDAGRLIAWQVPHDRNESWGEKFAVGQGYLAEIAELAARSELEAYHAVQYALSGGCDFRRGESTTTDAR</sequence>
<organism evidence="1 2">
    <name type="scientific">Candidatus Accumulibacter aalborgensis</name>
    <dbReference type="NCBI Taxonomy" id="1860102"/>
    <lineage>
        <taxon>Bacteria</taxon>
        <taxon>Pseudomonadati</taxon>
        <taxon>Pseudomonadota</taxon>
        <taxon>Betaproteobacteria</taxon>
        <taxon>Candidatus Accumulibacter</taxon>
    </lineage>
</organism>
<gene>
    <name evidence="1" type="ORF">ACCAA_90008</name>
</gene>
<evidence type="ECO:0000313" key="1">
    <source>
        <dbReference type="EMBL" id="SBT10168.1"/>
    </source>
</evidence>
<accession>A0A1A8Y1B7</accession>
<reference evidence="1 2" key="1">
    <citation type="submission" date="2016-06" db="EMBL/GenBank/DDBJ databases">
        <authorList>
            <person name="Kjaerup R.B."/>
            <person name="Dalgaard T.S."/>
            <person name="Juul-Madsen H.R."/>
        </authorList>
    </citation>
    <scope>NUCLEOTIDE SEQUENCE [LARGE SCALE GENOMIC DNA]</scope>
    <source>
        <strain evidence="1">3</strain>
    </source>
</reference>